<feature type="transmembrane region" description="Helical" evidence="2">
    <location>
        <begin position="108"/>
        <end position="130"/>
    </location>
</feature>
<evidence type="ECO:0000256" key="1">
    <source>
        <dbReference type="SAM" id="MobiDB-lite"/>
    </source>
</evidence>
<dbReference type="AlphaFoldDB" id="A0A5N5QJ56"/>
<dbReference type="OrthoDB" id="3262564at2759"/>
<keyword evidence="2" id="KW-1133">Transmembrane helix</keyword>
<feature type="region of interest" description="Disordered" evidence="1">
    <location>
        <begin position="46"/>
        <end position="70"/>
    </location>
</feature>
<keyword evidence="4" id="KW-1185">Reference proteome</keyword>
<evidence type="ECO:0000256" key="2">
    <source>
        <dbReference type="SAM" id="Phobius"/>
    </source>
</evidence>
<name>A0A5N5QJ56_9AGAM</name>
<feature type="transmembrane region" description="Helical" evidence="2">
    <location>
        <begin position="75"/>
        <end position="96"/>
    </location>
</feature>
<reference evidence="3 4" key="1">
    <citation type="journal article" date="2019" name="Fungal Biol. Biotechnol.">
        <title>Draft genome sequence of fastidious pathogen Ceratobasidium theobromae, which causes vascular-streak dieback in Theobroma cacao.</title>
        <authorList>
            <person name="Ali S.S."/>
            <person name="Asman A."/>
            <person name="Shao J."/>
            <person name="Firmansyah A.P."/>
            <person name="Susilo A.W."/>
            <person name="Rosmana A."/>
            <person name="McMahon P."/>
            <person name="Junaid M."/>
            <person name="Guest D."/>
            <person name="Kheng T.Y."/>
            <person name="Meinhardt L.W."/>
            <person name="Bailey B.A."/>
        </authorList>
    </citation>
    <scope>NUCLEOTIDE SEQUENCE [LARGE SCALE GENOMIC DNA]</scope>
    <source>
        <strain evidence="3 4">CT2</strain>
    </source>
</reference>
<feature type="transmembrane region" description="Helical" evidence="2">
    <location>
        <begin position="6"/>
        <end position="23"/>
    </location>
</feature>
<gene>
    <name evidence="3" type="ORF">CTheo_4877</name>
</gene>
<feature type="region of interest" description="Disordered" evidence="1">
    <location>
        <begin position="313"/>
        <end position="337"/>
    </location>
</feature>
<dbReference type="Proteomes" id="UP000383932">
    <property type="component" value="Unassembled WGS sequence"/>
</dbReference>
<protein>
    <recommendedName>
        <fullName evidence="5">Transmembrane protein</fullName>
    </recommendedName>
</protein>
<evidence type="ECO:0000313" key="4">
    <source>
        <dbReference type="Proteomes" id="UP000383932"/>
    </source>
</evidence>
<comment type="caution">
    <text evidence="3">The sequence shown here is derived from an EMBL/GenBank/DDBJ whole genome shotgun (WGS) entry which is preliminary data.</text>
</comment>
<feature type="compositionally biased region" description="Polar residues" evidence="1">
    <location>
        <begin position="51"/>
        <end position="61"/>
    </location>
</feature>
<organism evidence="3 4">
    <name type="scientific">Ceratobasidium theobromae</name>
    <dbReference type="NCBI Taxonomy" id="1582974"/>
    <lineage>
        <taxon>Eukaryota</taxon>
        <taxon>Fungi</taxon>
        <taxon>Dikarya</taxon>
        <taxon>Basidiomycota</taxon>
        <taxon>Agaricomycotina</taxon>
        <taxon>Agaricomycetes</taxon>
        <taxon>Cantharellales</taxon>
        <taxon>Ceratobasidiaceae</taxon>
        <taxon>Ceratobasidium</taxon>
    </lineage>
</organism>
<dbReference type="EMBL" id="SSOP01000094">
    <property type="protein sequence ID" value="KAB5591669.1"/>
    <property type="molecule type" value="Genomic_DNA"/>
</dbReference>
<feature type="transmembrane region" description="Helical" evidence="2">
    <location>
        <begin position="160"/>
        <end position="186"/>
    </location>
</feature>
<accession>A0A5N5QJ56</accession>
<feature type="transmembrane region" description="Helical" evidence="2">
    <location>
        <begin position="206"/>
        <end position="228"/>
    </location>
</feature>
<evidence type="ECO:0000313" key="3">
    <source>
        <dbReference type="EMBL" id="KAB5591669.1"/>
    </source>
</evidence>
<evidence type="ECO:0008006" key="5">
    <source>
        <dbReference type="Google" id="ProtNLM"/>
    </source>
</evidence>
<keyword evidence="2" id="KW-0812">Transmembrane</keyword>
<keyword evidence="2" id="KW-0472">Membrane</keyword>
<proteinExistence type="predicted"/>
<sequence>MYQVNIGSAIWFILCIITLGYPAKYLERLQLFEELEISTPPWSKAAKYSDMGSTSDPNSSRKTPRQKQQEEWDRLNITLSVITATSAAALSIQAIAQIHWLVTSFYTTAFGLSLQGLILVTYITVAAGGASDEAIGRLARGEVVSTLYDHDILKAVKPTAFVMALPSIFATYSSIFLLAGMTTMVFAQEADTITTHRAQYIKATMVPVGAGFLFLCFTLVFCEATVWIEILGRRKYTYVQDQHEECAQKETAHHGWKGERATSKTIYTKNVVPELREGWASEDIVWHSLDLSFAGCTCSLAEGANSRKVSVELDVPGDKTEPEGNARAPEVFDDAGV</sequence>